<comment type="similarity">
    <text evidence="7">Belongs to the IspD/TarI cytidylyltransferase family. IspD subfamily.</text>
</comment>
<comment type="similarity">
    <text evidence="14">In the C-terminal section; belongs to the IspF family.</text>
</comment>
<feature type="binding site" evidence="14">
    <location>
        <begin position="234"/>
        <end position="236"/>
    </location>
    <ligand>
        <name>4-CDP-2-C-methyl-D-erythritol 2-phosphate</name>
        <dbReference type="ChEBI" id="CHEBI:57919"/>
    </ligand>
</feature>
<feature type="site" description="Transition state stabilizer" evidence="14">
    <location>
        <position position="29"/>
    </location>
</feature>
<feature type="site" description="Transition state stabilizer" evidence="14">
    <location>
        <position position="359"/>
    </location>
</feature>
<comment type="catalytic activity">
    <reaction evidence="2 14">
        <text>2-C-methyl-D-erythritol 4-phosphate + CTP + H(+) = 4-CDP-2-C-methyl-D-erythritol + diphosphate</text>
        <dbReference type="Rhea" id="RHEA:13429"/>
        <dbReference type="ChEBI" id="CHEBI:15378"/>
        <dbReference type="ChEBI" id="CHEBI:33019"/>
        <dbReference type="ChEBI" id="CHEBI:37563"/>
        <dbReference type="ChEBI" id="CHEBI:57823"/>
        <dbReference type="ChEBI" id="CHEBI:58262"/>
        <dbReference type="EC" id="2.7.7.60"/>
    </reaction>
</comment>
<dbReference type="GO" id="GO:0050518">
    <property type="term" value="F:2-C-methyl-D-erythritol 4-phosphate cytidylyltransferase activity"/>
    <property type="evidence" value="ECO:0007669"/>
    <property type="project" value="UniProtKB-UniRule"/>
</dbReference>
<keyword evidence="11 14" id="KW-0414">Isoprene biosynthesis</keyword>
<comment type="similarity">
    <text evidence="14">In the N-terminal section; belongs to the IspD/TarI cytidylyltransferase family. IspD subfamily.</text>
</comment>
<evidence type="ECO:0000256" key="1">
    <source>
        <dbReference type="ARBA" id="ARBA00000200"/>
    </source>
</evidence>
<evidence type="ECO:0000256" key="11">
    <source>
        <dbReference type="ARBA" id="ARBA00023229"/>
    </source>
</evidence>
<reference evidence="16 17" key="1">
    <citation type="submission" date="2020-06" db="EMBL/GenBank/DDBJ databases">
        <title>Altererythrobacter lutimaris sp. nov., a marine bacterium isolated from a tidal flat.</title>
        <authorList>
            <person name="Kim D."/>
            <person name="Yoo Y."/>
            <person name="Kim J.-J."/>
        </authorList>
    </citation>
    <scope>NUCLEOTIDE SEQUENCE [LARGE SCALE GENOMIC DNA]</scope>
    <source>
        <strain evidence="16 17">JGD-16</strain>
    </source>
</reference>
<evidence type="ECO:0000313" key="16">
    <source>
        <dbReference type="EMBL" id="NVE94011.1"/>
    </source>
</evidence>
<dbReference type="GO" id="GO:0008685">
    <property type="term" value="F:2-C-methyl-D-erythritol 2,4-cyclodiphosphate synthase activity"/>
    <property type="evidence" value="ECO:0007669"/>
    <property type="project" value="UniProtKB-UniRule"/>
</dbReference>
<name>A0A850HAL2_9SPHN</name>
<feature type="binding site" evidence="14">
    <location>
        <begin position="260"/>
        <end position="261"/>
    </location>
    <ligand>
        <name>4-CDP-2-C-methyl-D-erythritol 2-phosphate</name>
        <dbReference type="ChEBI" id="CHEBI:57919"/>
    </ligand>
</feature>
<dbReference type="PROSITE" id="PS01350">
    <property type="entry name" value="ISPF"/>
    <property type="match status" value="1"/>
</dbReference>
<organism evidence="16 17">
    <name type="scientific">Altererythrobacter lutimaris</name>
    <dbReference type="NCBI Taxonomy" id="2743979"/>
    <lineage>
        <taxon>Bacteria</taxon>
        <taxon>Pseudomonadati</taxon>
        <taxon>Pseudomonadota</taxon>
        <taxon>Alphaproteobacteria</taxon>
        <taxon>Sphingomonadales</taxon>
        <taxon>Erythrobacteraceae</taxon>
        <taxon>Altererythrobacter</taxon>
    </lineage>
</organism>
<dbReference type="PROSITE" id="PS01295">
    <property type="entry name" value="ISPD"/>
    <property type="match status" value="1"/>
</dbReference>
<comment type="caution">
    <text evidence="16">The sequence shown here is derived from an EMBL/GenBank/DDBJ whole genome shotgun (WGS) entry which is preliminary data.</text>
</comment>
<dbReference type="InterPro" id="IPR034683">
    <property type="entry name" value="IspD/TarI"/>
</dbReference>
<dbReference type="EMBL" id="JABWTA010000001">
    <property type="protein sequence ID" value="NVE94011.1"/>
    <property type="molecule type" value="Genomic_DNA"/>
</dbReference>
<evidence type="ECO:0000256" key="13">
    <source>
        <dbReference type="ARBA" id="ARBA00023268"/>
    </source>
</evidence>
<dbReference type="Proteomes" id="UP000546031">
    <property type="component" value="Unassembled WGS sequence"/>
</dbReference>
<dbReference type="InterPro" id="IPR026596">
    <property type="entry name" value="IspD/F"/>
</dbReference>
<comment type="pathway">
    <text evidence="5 14">Isoprenoid biosynthesis; isopentenyl diphosphate biosynthesis via DXP pathway; isopentenyl diphosphate from 1-deoxy-D-xylulose 5-phosphate: step 2/6.</text>
</comment>
<sequence>MAQNAPLPPFAAIIVAAGKGLRAGGETPKQFRNWRGKPLLKHSVEALLDHGAREICVAIAESADQLAREALEGLSDFTLVTGGETRQQSVRNALDALAQTNPKHVLIHDAARPDLPREVVERLLGGIEQNSGAIPVLPVVDSLAVSKNGVMAGSADRDTLKRVQTPQAFRFPDILAAHRAWGGEPNAGDDAQVLAAHGGSIALVAGDERLKKITFAEDFMGSTPAAFRVGQGFDVHRLAQGEELWLCGVHIPHDKGLSGHSDADVALHAVVDALLGAIGDGDIGTHFPPSDPQWKGAPSPLFLQHAAKLVGEAGYAISNIDLTIICEAPKIGPHRDAMRVKLAELVGVELSQVSIKATTTERLGFTGRGEGIAAQAMVGLQAH</sequence>
<dbReference type="AlphaFoldDB" id="A0A850HAL2"/>
<dbReference type="InterPro" id="IPR018294">
    <property type="entry name" value="ISPD_synthase_CS"/>
</dbReference>
<dbReference type="Gene3D" id="3.90.550.10">
    <property type="entry name" value="Spore Coat Polysaccharide Biosynthesis Protein SpsA, Chain A"/>
    <property type="match status" value="1"/>
</dbReference>
<dbReference type="InterPro" id="IPR020555">
    <property type="entry name" value="MECDP_synthase_CS"/>
</dbReference>
<keyword evidence="10 14" id="KW-0479">Metal-binding</keyword>
<evidence type="ECO:0000256" key="9">
    <source>
        <dbReference type="ARBA" id="ARBA00022695"/>
    </source>
</evidence>
<dbReference type="GO" id="GO:0046872">
    <property type="term" value="F:metal ion binding"/>
    <property type="evidence" value="ECO:0007669"/>
    <property type="project" value="UniProtKB-KW"/>
</dbReference>
<proteinExistence type="inferred from homology"/>
<feature type="binding site" evidence="14">
    <location>
        <begin position="282"/>
        <end position="284"/>
    </location>
    <ligand>
        <name>4-CDP-2-C-methyl-D-erythritol 2-phosphate</name>
        <dbReference type="ChEBI" id="CHEBI:57919"/>
    </ligand>
</feature>
<dbReference type="RefSeq" id="WP_176272332.1">
    <property type="nucleotide sequence ID" value="NZ_JABWTA010000001.1"/>
</dbReference>
<dbReference type="CDD" id="cd00554">
    <property type="entry name" value="MECDP_synthase"/>
    <property type="match status" value="1"/>
</dbReference>
<dbReference type="SUPFAM" id="SSF53448">
    <property type="entry name" value="Nucleotide-diphospho-sugar transferases"/>
    <property type="match status" value="1"/>
</dbReference>
<dbReference type="UniPathway" id="UPA00056">
    <property type="reaction ID" value="UER00093"/>
</dbReference>
<keyword evidence="13 14" id="KW-0511">Multifunctional enzyme</keyword>
<feature type="binding site" evidence="14">
    <location>
        <position position="365"/>
    </location>
    <ligand>
        <name>4-CDP-2-C-methyl-D-erythritol 2-phosphate</name>
        <dbReference type="ChEBI" id="CHEBI:57919"/>
    </ligand>
</feature>
<evidence type="ECO:0000259" key="15">
    <source>
        <dbReference type="Pfam" id="PF02542"/>
    </source>
</evidence>
<keyword evidence="9 14" id="KW-0548">Nucleotidyltransferase</keyword>
<keyword evidence="17" id="KW-1185">Reference proteome</keyword>
<evidence type="ECO:0000256" key="6">
    <source>
        <dbReference type="ARBA" id="ARBA00008480"/>
    </source>
</evidence>
<dbReference type="GO" id="GO:0019288">
    <property type="term" value="P:isopentenyl diphosphate biosynthetic process, methylerythritol 4-phosphate pathway"/>
    <property type="evidence" value="ECO:0007669"/>
    <property type="project" value="UniProtKB-UniRule"/>
</dbReference>
<dbReference type="NCBIfam" id="TIGR00151">
    <property type="entry name" value="ispF"/>
    <property type="match status" value="1"/>
</dbReference>
<evidence type="ECO:0000256" key="5">
    <source>
        <dbReference type="ARBA" id="ARBA00004787"/>
    </source>
</evidence>
<evidence type="ECO:0000256" key="4">
    <source>
        <dbReference type="ARBA" id="ARBA00004709"/>
    </source>
</evidence>
<dbReference type="InterPro" id="IPR003526">
    <property type="entry name" value="MECDP_synthase"/>
</dbReference>
<gene>
    <name evidence="14" type="primary">ispDF</name>
    <name evidence="16" type="ORF">HUO12_03770</name>
</gene>
<dbReference type="NCBIfam" id="TIGR00453">
    <property type="entry name" value="ispD"/>
    <property type="match status" value="1"/>
</dbReference>
<evidence type="ECO:0000256" key="8">
    <source>
        <dbReference type="ARBA" id="ARBA00022679"/>
    </source>
</evidence>
<evidence type="ECO:0000313" key="17">
    <source>
        <dbReference type="Proteomes" id="UP000546031"/>
    </source>
</evidence>
<evidence type="ECO:0000256" key="2">
    <source>
        <dbReference type="ARBA" id="ARBA00001282"/>
    </source>
</evidence>
<feature type="binding site" evidence="14">
    <location>
        <position position="268"/>
    </location>
    <ligand>
        <name>a divalent metal cation</name>
        <dbReference type="ChEBI" id="CHEBI:60240"/>
    </ligand>
</feature>
<feature type="binding site" evidence="14">
    <location>
        <begin position="358"/>
        <end position="361"/>
    </location>
    <ligand>
        <name>4-CDP-2-C-methyl-D-erythritol 2-phosphate</name>
        <dbReference type="ChEBI" id="CHEBI:57919"/>
    </ligand>
</feature>
<comment type="caution">
    <text evidence="14">Lacks conserved residue(s) required for the propagation of feature annotation.</text>
</comment>
<feature type="region of interest" description="2-C-methyl-D-erythritol 2,4-cyclodiphosphate synthase" evidence="14">
    <location>
        <begin position="228"/>
        <end position="383"/>
    </location>
</feature>
<dbReference type="InterPro" id="IPR001228">
    <property type="entry name" value="IspD"/>
</dbReference>
<keyword evidence="12 14" id="KW-0456">Lyase</keyword>
<feature type="binding site" evidence="14">
    <location>
        <position position="236"/>
    </location>
    <ligand>
        <name>a divalent metal cation</name>
        <dbReference type="ChEBI" id="CHEBI:60240"/>
    </ligand>
</feature>
<evidence type="ECO:0000256" key="14">
    <source>
        <dbReference type="HAMAP-Rule" id="MF_01520"/>
    </source>
</evidence>
<dbReference type="HAMAP" id="MF_01520">
    <property type="entry name" value="IspDF"/>
    <property type="match status" value="1"/>
</dbReference>
<dbReference type="PANTHER" id="PTHR43181:SF1">
    <property type="entry name" value="2-C-METHYL-D-ERYTHRITOL 2,4-CYCLODIPHOSPHATE SYNTHASE, CHLOROPLASTIC"/>
    <property type="match status" value="1"/>
</dbReference>
<dbReference type="PANTHER" id="PTHR43181">
    <property type="entry name" value="2-C-METHYL-D-ERYTHRITOL 2,4-CYCLODIPHOSPHATE SYNTHASE, CHLOROPLASTIC"/>
    <property type="match status" value="1"/>
</dbReference>
<evidence type="ECO:0000256" key="3">
    <source>
        <dbReference type="ARBA" id="ARBA00001968"/>
    </source>
</evidence>
<feature type="site" description="Transition state stabilizer" evidence="14">
    <location>
        <position position="22"/>
    </location>
</feature>
<comment type="similarity">
    <text evidence="6">Belongs to the IspF family.</text>
</comment>
<dbReference type="SUPFAM" id="SSF69765">
    <property type="entry name" value="IpsF-like"/>
    <property type="match status" value="1"/>
</dbReference>
<evidence type="ECO:0000256" key="12">
    <source>
        <dbReference type="ARBA" id="ARBA00023239"/>
    </source>
</evidence>
<comment type="catalytic activity">
    <reaction evidence="1 14">
        <text>4-CDP-2-C-methyl-D-erythritol 2-phosphate = 2-C-methyl-D-erythritol 2,4-cyclic diphosphate + CMP</text>
        <dbReference type="Rhea" id="RHEA:23864"/>
        <dbReference type="ChEBI" id="CHEBI:57919"/>
        <dbReference type="ChEBI" id="CHEBI:58483"/>
        <dbReference type="ChEBI" id="CHEBI:60377"/>
        <dbReference type="EC" id="4.6.1.12"/>
    </reaction>
</comment>
<feature type="binding site" evidence="14">
    <location>
        <position position="368"/>
    </location>
    <ligand>
        <name>4-CDP-2-C-methyl-D-erythritol 2-phosphate</name>
        <dbReference type="ChEBI" id="CHEBI:57919"/>
    </ligand>
</feature>
<protein>
    <recommendedName>
        <fullName evidence="14">Bifunctional enzyme IspD/IspF</fullName>
    </recommendedName>
    <domain>
        <recommendedName>
            <fullName evidence="14">2-C-methyl-D-erythritol 4-phosphate cytidylyltransferase</fullName>
            <ecNumber evidence="14">2.7.7.60</ecNumber>
        </recommendedName>
        <alternativeName>
            <fullName evidence="14">4-diphosphocytidyl-2C-methyl-D-erythritol synthase</fullName>
        </alternativeName>
        <alternativeName>
            <fullName evidence="14">MEP cytidylyltransferase</fullName>
            <shortName evidence="14">MCT</shortName>
        </alternativeName>
    </domain>
    <domain>
        <recommendedName>
            <fullName evidence="14">2-C-methyl-D-erythritol 2,4-cyclodiphosphate synthase</fullName>
            <shortName evidence="14">MECDP-synthase</shortName>
            <shortName evidence="14">MECPP-synthase</shortName>
            <shortName evidence="14">MECPS</shortName>
            <ecNumber evidence="14">4.6.1.12</ecNumber>
        </recommendedName>
    </domain>
</protein>
<keyword evidence="8 14" id="KW-0808">Transferase</keyword>
<dbReference type="InterPro" id="IPR029044">
    <property type="entry name" value="Nucleotide-diphossugar_trans"/>
</dbReference>
<dbReference type="EC" id="2.7.7.60" evidence="14"/>
<dbReference type="InterPro" id="IPR036571">
    <property type="entry name" value="MECDP_synthase_sf"/>
</dbReference>
<comment type="cofactor">
    <cofactor evidence="3 14">
        <name>a divalent metal cation</name>
        <dbReference type="ChEBI" id="CHEBI:60240"/>
    </cofactor>
</comment>
<dbReference type="HAMAP" id="MF_00107">
    <property type="entry name" value="IspF"/>
    <property type="match status" value="1"/>
</dbReference>
<feature type="region of interest" description="2-C-methyl-D-erythritol 4-phosphate cytidylyltransferase" evidence="14">
    <location>
        <begin position="1"/>
        <end position="228"/>
    </location>
</feature>
<dbReference type="NCBIfam" id="NF006899">
    <property type="entry name" value="PRK09382.1"/>
    <property type="match status" value="1"/>
</dbReference>
<accession>A0A850HAL2</accession>
<feature type="site" description="Positions MEP for the nucleophilic attack" evidence="14">
    <location>
        <position position="212"/>
    </location>
</feature>
<dbReference type="EC" id="4.6.1.12" evidence="14"/>
<comment type="function">
    <text evidence="14">Bifunctional enzyme that catalyzes the formation of 4-diphosphocytidyl-2-C-methyl-D-erythritol from CTP and 2-C-methyl-D-erythritol 4-phosphate (MEP) (IspD), and catalyzes the conversion of 4-diphosphocytidyl-2-C-methyl-D-erythritol 2-phosphate (CDP-ME2P) to 2-C-methyl-D-erythritol 2,4-cyclodiphosphate (ME-CPP) with a corresponding release of cytidine 5-monophosphate (CMP) (IspF).</text>
</comment>
<dbReference type="Pfam" id="PF02542">
    <property type="entry name" value="YgbB"/>
    <property type="match status" value="1"/>
</dbReference>
<dbReference type="Pfam" id="PF01128">
    <property type="entry name" value="IspD"/>
    <property type="match status" value="1"/>
</dbReference>
<comment type="pathway">
    <text evidence="4 14">Isoprenoid biosynthesis; isopentenyl diphosphate biosynthesis via DXP pathway; isopentenyl diphosphate from 1-deoxy-D-xylulose 5-phosphate: step 4/6.</text>
</comment>
<feature type="site" description="Transition state stabilizer" evidence="14">
    <location>
        <position position="260"/>
    </location>
</feature>
<dbReference type="GO" id="GO:0016114">
    <property type="term" value="P:terpenoid biosynthetic process"/>
    <property type="evidence" value="ECO:0007669"/>
    <property type="project" value="InterPro"/>
</dbReference>
<dbReference type="Gene3D" id="3.30.1330.50">
    <property type="entry name" value="2-C-methyl-D-erythritol 2,4-cyclodiphosphate synthase"/>
    <property type="match status" value="1"/>
</dbReference>
<dbReference type="FunFam" id="3.30.1330.50:FF:000001">
    <property type="entry name" value="2-C-methyl-D-erythritol 2,4-cyclodiphosphate synthase"/>
    <property type="match status" value="1"/>
</dbReference>
<feature type="site" description="Positions MEP for the nucleophilic attack" evidence="14">
    <location>
        <position position="157"/>
    </location>
</feature>
<evidence type="ECO:0000256" key="7">
    <source>
        <dbReference type="ARBA" id="ARBA00009789"/>
    </source>
</evidence>
<dbReference type="CDD" id="cd02516">
    <property type="entry name" value="CDP-ME_synthetase"/>
    <property type="match status" value="1"/>
</dbReference>
<feature type="domain" description="2-C-methyl-D-erythritol 2,4-cyclodiphosphate synthase" evidence="15">
    <location>
        <begin position="227"/>
        <end position="380"/>
    </location>
</feature>
<feature type="binding site" evidence="14">
    <location>
        <position position="234"/>
    </location>
    <ligand>
        <name>a divalent metal cation</name>
        <dbReference type="ChEBI" id="CHEBI:60240"/>
    </ligand>
</feature>
<evidence type="ECO:0000256" key="10">
    <source>
        <dbReference type="ARBA" id="ARBA00022723"/>
    </source>
</evidence>